<organism evidence="1 2">
    <name type="scientific">Aspergillus wentii DTO 134E9</name>
    <dbReference type="NCBI Taxonomy" id="1073089"/>
    <lineage>
        <taxon>Eukaryota</taxon>
        <taxon>Fungi</taxon>
        <taxon>Dikarya</taxon>
        <taxon>Ascomycota</taxon>
        <taxon>Pezizomycotina</taxon>
        <taxon>Eurotiomycetes</taxon>
        <taxon>Eurotiomycetidae</taxon>
        <taxon>Eurotiales</taxon>
        <taxon>Aspergillaceae</taxon>
        <taxon>Aspergillus</taxon>
        <taxon>Aspergillus subgen. Cremei</taxon>
    </lineage>
</organism>
<accession>A0A1L9RK45</accession>
<evidence type="ECO:0000313" key="1">
    <source>
        <dbReference type="EMBL" id="OJJ35271.1"/>
    </source>
</evidence>
<keyword evidence="2" id="KW-1185">Reference proteome</keyword>
<dbReference type="GeneID" id="63753269"/>
<evidence type="ECO:0000313" key="2">
    <source>
        <dbReference type="Proteomes" id="UP000184383"/>
    </source>
</evidence>
<protein>
    <submittedName>
        <fullName evidence="1">Uncharacterized protein</fullName>
    </submittedName>
</protein>
<gene>
    <name evidence="1" type="ORF">ASPWEDRAFT_503465</name>
</gene>
<dbReference type="PANTHER" id="PTHR42085">
    <property type="entry name" value="F-BOX DOMAIN-CONTAINING PROTEIN"/>
    <property type="match status" value="1"/>
</dbReference>
<name>A0A1L9RK45_ASPWE</name>
<dbReference type="OrthoDB" id="62952at2759"/>
<dbReference type="PANTHER" id="PTHR42085:SF2">
    <property type="entry name" value="F-BOX DOMAIN-CONTAINING PROTEIN"/>
    <property type="match status" value="1"/>
</dbReference>
<dbReference type="RefSeq" id="XP_040688947.1">
    <property type="nucleotide sequence ID" value="XM_040837421.1"/>
</dbReference>
<sequence length="315" mass="37020">MPSLFDLPLPIREEIYRCALVMDRVFIRPFISMEYVTDPNRTEKHGIPTLTLLRASKQVYQEAMPIYLSENTFSVVQVDILVAARAEYPRVFENLKMIRNLEIVFDCRDYIYMAEYLGGVLPRVSTEVAVEDESESKEKTICSLQEMHAHLNVPGLRQPYSSDTEDDEDEDDEDSIWYEYHNRHIENMKEYLWGRTMTFVRQAFKLTNLYVDLHHCTCVNGCCRLATEVMDWGSIHVWLHGVPKQIHFRGTSVQEKEAISAIIDRQHFHRALNLGQIYDQHEVRDDREAAARYDEIFKNVYERLVEENEELRASS</sequence>
<dbReference type="AlphaFoldDB" id="A0A1L9RK45"/>
<proteinExistence type="predicted"/>
<dbReference type="Proteomes" id="UP000184383">
    <property type="component" value="Unassembled WGS sequence"/>
</dbReference>
<dbReference type="EMBL" id="KV878212">
    <property type="protein sequence ID" value="OJJ35271.1"/>
    <property type="molecule type" value="Genomic_DNA"/>
</dbReference>
<dbReference type="VEuPathDB" id="FungiDB:ASPWEDRAFT_503465"/>
<dbReference type="InterPro" id="IPR038883">
    <property type="entry name" value="AN11006-like"/>
</dbReference>
<reference evidence="2" key="1">
    <citation type="journal article" date="2017" name="Genome Biol.">
        <title>Comparative genomics reveals high biological diversity and specific adaptations in the industrially and medically important fungal genus Aspergillus.</title>
        <authorList>
            <person name="de Vries R.P."/>
            <person name="Riley R."/>
            <person name="Wiebenga A."/>
            <person name="Aguilar-Osorio G."/>
            <person name="Amillis S."/>
            <person name="Uchima C.A."/>
            <person name="Anderluh G."/>
            <person name="Asadollahi M."/>
            <person name="Askin M."/>
            <person name="Barry K."/>
            <person name="Battaglia E."/>
            <person name="Bayram O."/>
            <person name="Benocci T."/>
            <person name="Braus-Stromeyer S.A."/>
            <person name="Caldana C."/>
            <person name="Canovas D."/>
            <person name="Cerqueira G.C."/>
            <person name="Chen F."/>
            <person name="Chen W."/>
            <person name="Choi C."/>
            <person name="Clum A."/>
            <person name="Dos Santos R.A."/>
            <person name="Damasio A.R."/>
            <person name="Diallinas G."/>
            <person name="Emri T."/>
            <person name="Fekete E."/>
            <person name="Flipphi M."/>
            <person name="Freyberg S."/>
            <person name="Gallo A."/>
            <person name="Gournas C."/>
            <person name="Habgood R."/>
            <person name="Hainaut M."/>
            <person name="Harispe M.L."/>
            <person name="Henrissat B."/>
            <person name="Hilden K.S."/>
            <person name="Hope R."/>
            <person name="Hossain A."/>
            <person name="Karabika E."/>
            <person name="Karaffa L."/>
            <person name="Karanyi Z."/>
            <person name="Krasevec N."/>
            <person name="Kuo A."/>
            <person name="Kusch H."/>
            <person name="LaButti K."/>
            <person name="Lagendijk E.L."/>
            <person name="Lapidus A."/>
            <person name="Levasseur A."/>
            <person name="Lindquist E."/>
            <person name="Lipzen A."/>
            <person name="Logrieco A.F."/>
            <person name="MacCabe A."/>
            <person name="Maekelae M.R."/>
            <person name="Malavazi I."/>
            <person name="Melin P."/>
            <person name="Meyer V."/>
            <person name="Mielnichuk N."/>
            <person name="Miskei M."/>
            <person name="Molnar A.P."/>
            <person name="Mule G."/>
            <person name="Ngan C.Y."/>
            <person name="Orejas M."/>
            <person name="Orosz E."/>
            <person name="Ouedraogo J.P."/>
            <person name="Overkamp K.M."/>
            <person name="Park H.-S."/>
            <person name="Perrone G."/>
            <person name="Piumi F."/>
            <person name="Punt P.J."/>
            <person name="Ram A.F."/>
            <person name="Ramon A."/>
            <person name="Rauscher S."/>
            <person name="Record E."/>
            <person name="Riano-Pachon D.M."/>
            <person name="Robert V."/>
            <person name="Roehrig J."/>
            <person name="Ruller R."/>
            <person name="Salamov A."/>
            <person name="Salih N.S."/>
            <person name="Samson R.A."/>
            <person name="Sandor E."/>
            <person name="Sanguinetti M."/>
            <person name="Schuetze T."/>
            <person name="Sepcic K."/>
            <person name="Shelest E."/>
            <person name="Sherlock G."/>
            <person name="Sophianopoulou V."/>
            <person name="Squina F.M."/>
            <person name="Sun H."/>
            <person name="Susca A."/>
            <person name="Todd R.B."/>
            <person name="Tsang A."/>
            <person name="Unkles S.E."/>
            <person name="van de Wiele N."/>
            <person name="van Rossen-Uffink D."/>
            <person name="Oliveira J.V."/>
            <person name="Vesth T.C."/>
            <person name="Visser J."/>
            <person name="Yu J.-H."/>
            <person name="Zhou M."/>
            <person name="Andersen M.R."/>
            <person name="Archer D.B."/>
            <person name="Baker S.E."/>
            <person name="Benoit I."/>
            <person name="Brakhage A.A."/>
            <person name="Braus G.H."/>
            <person name="Fischer R."/>
            <person name="Frisvad J.C."/>
            <person name="Goldman G.H."/>
            <person name="Houbraken J."/>
            <person name="Oakley B."/>
            <person name="Pocsi I."/>
            <person name="Scazzocchio C."/>
            <person name="Seiboth B."/>
            <person name="vanKuyk P.A."/>
            <person name="Wortman J."/>
            <person name="Dyer P.S."/>
            <person name="Grigoriev I.V."/>
        </authorList>
    </citation>
    <scope>NUCLEOTIDE SEQUENCE [LARGE SCALE GENOMIC DNA]</scope>
    <source>
        <strain evidence="2">DTO 134E9</strain>
    </source>
</reference>